<evidence type="ECO:0000259" key="10">
    <source>
        <dbReference type="Pfam" id="PF18052"/>
    </source>
</evidence>
<evidence type="ECO:0000256" key="1">
    <source>
        <dbReference type="ARBA" id="ARBA00008894"/>
    </source>
</evidence>
<dbReference type="InterPro" id="IPR055414">
    <property type="entry name" value="LRR_R13L4/SHOC2-like"/>
</dbReference>
<dbReference type="EnsemblPlants" id="TraesCS3D02G469200.1">
    <property type="protein sequence ID" value="TraesCS3D02G469200.1"/>
    <property type="gene ID" value="TraesCS3D02G469200"/>
</dbReference>
<dbReference type="InterPro" id="IPR027417">
    <property type="entry name" value="P-loop_NTPase"/>
</dbReference>
<dbReference type="InterPro" id="IPR041118">
    <property type="entry name" value="Rx_N"/>
</dbReference>
<dbReference type="OMA" id="WADERVN"/>
<evidence type="ECO:0000256" key="4">
    <source>
        <dbReference type="ARBA" id="ARBA00022741"/>
    </source>
</evidence>
<dbReference type="InterPro" id="IPR056789">
    <property type="entry name" value="LRR_R13L1-DRL21"/>
</dbReference>
<dbReference type="PRINTS" id="PR00364">
    <property type="entry name" value="DISEASERSIST"/>
</dbReference>
<dbReference type="GO" id="GO:0035556">
    <property type="term" value="P:intracellular signal transduction"/>
    <property type="evidence" value="ECO:0000318"/>
    <property type="project" value="GO_Central"/>
</dbReference>
<evidence type="ECO:0000259" key="11">
    <source>
        <dbReference type="Pfam" id="PF23559"/>
    </source>
</evidence>
<evidence type="ECO:0000256" key="5">
    <source>
        <dbReference type="ARBA" id="ARBA00022821"/>
    </source>
</evidence>
<dbReference type="PANTHER" id="PTHR36766:SF74">
    <property type="entry name" value="NB-ARC DOMAIN-CONTAINING PROTEIN"/>
    <property type="match status" value="1"/>
</dbReference>
<keyword evidence="4" id="KW-0547">Nucleotide-binding</keyword>
<dbReference type="Pfam" id="PF00931">
    <property type="entry name" value="NB-ARC"/>
    <property type="match status" value="1"/>
</dbReference>
<accession>A0A3B6H561</accession>
<dbReference type="Gene3D" id="1.10.10.10">
    <property type="entry name" value="Winged helix-like DNA-binding domain superfamily/Winged helix DNA-binding domain"/>
    <property type="match status" value="1"/>
</dbReference>
<reference evidence="14" key="2">
    <citation type="submission" date="2018-10" db="UniProtKB">
        <authorList>
            <consortium name="EnsemblPlants"/>
        </authorList>
    </citation>
    <scope>IDENTIFICATION</scope>
</reference>
<dbReference type="InterPro" id="IPR002182">
    <property type="entry name" value="NB-ARC"/>
</dbReference>
<gene>
    <name evidence="14" type="primary">LOC123080586</name>
</gene>
<dbReference type="SUPFAM" id="SSF52047">
    <property type="entry name" value="RNI-like"/>
    <property type="match status" value="1"/>
</dbReference>
<evidence type="ECO:0000313" key="15">
    <source>
        <dbReference type="Proteomes" id="UP000019116"/>
    </source>
</evidence>
<dbReference type="Gramene" id="TraesSTA3D03G01974070.1">
    <property type="protein sequence ID" value="TraesSTA3D03G01974070.1"/>
    <property type="gene ID" value="TraesSTA3D03G01974070"/>
</dbReference>
<keyword evidence="2" id="KW-0433">Leucine-rich repeat</keyword>
<dbReference type="Pfam" id="PF23598">
    <property type="entry name" value="LRR_14"/>
    <property type="match status" value="2"/>
</dbReference>
<sequence length="1553" mass="174839">MAEVAGMIASAVGNQVASKLGELVKDEIALLWGFEDDVEGLREKMEDLQALLLDADERMRRGEIQGKAVSLWLAKFKDVAYDVEDVLDDLDATALVEKTQSKVKLFCCGSDQLLQQSTIAHSMKTVREKILKIEMDGQKLNLVPHAAMAEGSRDKETCAASISGMTTGMVGRDMEKDKIISLLLTSEANEDISIVPIIGLGGLGKSTLAESIWADERVNVFDVRIWVHVSEQFDLHKIGSAIMKHINGSFNLGYCTLQFLHDNLKKELSATRYLIVLDDLWEEDGNRLEELKRMLQYGCKGSRIVVTTRNQSVVEALSSGFLAKEHKMCVVPESDQISLCLLSPGDCWEVMKQRALGPGDDQSGLQEIGREIAAKCGGLPIVANALGQIMFERRTVEAWENIRDTKVDLGLREEHQSKALERLMLSYCYMKLEFKMCFTYLAVFPKGSVMDQHHLIQQWTALGYIKAHDDGERCINYLLGMSFIHISRSSSVDPGPMHAKTSQKFTMHDLVHDLASVITSKEFLILDADATEPRGWNRARYCRHARLINYQNQTTVFKDLPITARTIHFRYSGKLQLPKMAFSRSKYIRVLDLSGHSVGRQSTSSNLDLHGSSVEGQSTSSNVVLPSSIHKSKLLRYLDATSLPITSLPKSFHTLKHMQTLILSKCALETLPDTICSLNKLCYLDLSGNVSLTKLPASLGKLSKLSFINLLGCSVLQELPESIYELTCLRHLDMSECCTIKKLPDKFGTLLKLIFLNLSGCSKITNLPDNLRLQSLEHMNLSNCHELENLPKDFGNLQRLRFLSLSDCYKVSLLPESFCQLIHLKFLDLSDCHELMELPECFGHLFELDSLNLTSCCKLQVLPESFCKLSKLRCLNLSYCMRLDKLPPSFGDLKLQSLDISSTESLNALPDSIAEMTSLTRFEAMAGAPDVMARVEEIKKHLIISEEIKHVVQQRENKGCSSIVELADLTCYELDVQELQNVKHPEDAERAKLRDKSDLRQLTLHWGTNGGEGKSVLEKLTPPRTLDYFYLFGYMSKDFPKWMCDISSYLPSLTYLSLCGLGTCDTLPPFGQLPNLRSICMAKMPNIRKIGKEFFGQGRPCLKLRSIMLELMENLTELWTTRSGEENEEFLIPNLHSLCVSNCPKLKFLPYPPRSMIWYLENTDEIIAEGGFGKLSSSALPFDMVINNCSFSPDNWDRLHHFPTLEVFQVESCKGLRALPEVIRCFTSLKSLFLKSLKELESLPKWLGCFISLQRLFIKDCPKIISLPESMKNLTALKVLQLQGCKGWDILPEWIGLLTSLQKFQIINCPNLTTLPESMKGLTSLTYLYIKKCQELAVLPQSLGQLITLQDISIINCPNLTTLPESMKGLTSLTELWIEECQGLAMLPECLGQMISLQKICIIDCPNLTFLPESMKGLTSLTELWIEECQGLAMLPECLGQMISLQKFCIIDCPNLTFLPESMKKLTALRVLSLKECQRLHMLPEWLQELTSLEEFNIMDCPNLISLPQSIQNLPVLKELYIWGCPILVERCQGEDAGLISHIPEVTLHVPEE</sequence>
<evidence type="ECO:0000259" key="13">
    <source>
        <dbReference type="Pfam" id="PF25019"/>
    </source>
</evidence>
<dbReference type="STRING" id="4565.A0A3B6H561"/>
<evidence type="ECO:0000256" key="3">
    <source>
        <dbReference type="ARBA" id="ARBA00022737"/>
    </source>
</evidence>
<dbReference type="InterPro" id="IPR032675">
    <property type="entry name" value="LRR_dom_sf"/>
</dbReference>
<dbReference type="PaxDb" id="4565-Traes_3DL_39582CAD6.1"/>
<dbReference type="InterPro" id="IPR036388">
    <property type="entry name" value="WH-like_DNA-bd_sf"/>
</dbReference>
<keyword evidence="6" id="KW-0067">ATP-binding</keyword>
<evidence type="ECO:0000256" key="8">
    <source>
        <dbReference type="SAM" id="Coils"/>
    </source>
</evidence>
<feature type="domain" description="Disease resistance N-terminal" evidence="10">
    <location>
        <begin position="16"/>
        <end position="103"/>
    </location>
</feature>
<dbReference type="InterPro" id="IPR001611">
    <property type="entry name" value="Leu-rich_rpt"/>
</dbReference>
<dbReference type="GO" id="GO:0051707">
    <property type="term" value="P:response to other organism"/>
    <property type="evidence" value="ECO:0007669"/>
    <property type="project" value="UniProtKB-ARBA"/>
</dbReference>
<dbReference type="GO" id="GO:0005524">
    <property type="term" value="F:ATP binding"/>
    <property type="evidence" value="ECO:0007669"/>
    <property type="project" value="UniProtKB-KW"/>
</dbReference>
<dbReference type="PANTHER" id="PTHR36766">
    <property type="entry name" value="PLANT BROAD-SPECTRUM MILDEW RESISTANCE PROTEIN RPW8"/>
    <property type="match status" value="1"/>
</dbReference>
<evidence type="ECO:0000256" key="2">
    <source>
        <dbReference type="ARBA" id="ARBA00022614"/>
    </source>
</evidence>
<feature type="domain" description="Disease resistance protein winged helix" evidence="11">
    <location>
        <begin position="443"/>
        <end position="515"/>
    </location>
</feature>
<evidence type="ECO:0000259" key="9">
    <source>
        <dbReference type="Pfam" id="PF00931"/>
    </source>
</evidence>
<dbReference type="Gramene" id="TraesARI3D03G02012950.1">
    <property type="protein sequence ID" value="TraesARI3D03G02012950.1"/>
    <property type="gene ID" value="TraesARI3D03G02012950"/>
</dbReference>
<feature type="domain" description="Disease resistance R13L4/SHOC-2-like LRR" evidence="12">
    <location>
        <begin position="698"/>
        <end position="805"/>
    </location>
</feature>
<keyword evidence="15" id="KW-1185">Reference proteome</keyword>
<dbReference type="GO" id="GO:0043531">
    <property type="term" value="F:ADP binding"/>
    <property type="evidence" value="ECO:0007669"/>
    <property type="project" value="InterPro"/>
</dbReference>
<dbReference type="Gene3D" id="3.80.10.10">
    <property type="entry name" value="Ribonuclease Inhibitor"/>
    <property type="match status" value="5"/>
</dbReference>
<dbReference type="Gene3D" id="3.40.50.300">
    <property type="entry name" value="P-loop containing nucleotide triphosphate hydrolases"/>
    <property type="match status" value="1"/>
</dbReference>
<protein>
    <submittedName>
        <fullName evidence="14">Uncharacterized protein</fullName>
    </submittedName>
</protein>
<dbReference type="Pfam" id="PF00560">
    <property type="entry name" value="LRR_1"/>
    <property type="match status" value="2"/>
</dbReference>
<name>A0A3B6H561_WHEAT</name>
<dbReference type="Gramene" id="TraesCS3D03G1033200.1">
    <property type="protein sequence ID" value="TraesCS3D03G1033200.1.CDS"/>
    <property type="gene ID" value="TraesCS3D03G1033200"/>
</dbReference>
<evidence type="ECO:0000259" key="12">
    <source>
        <dbReference type="Pfam" id="PF23598"/>
    </source>
</evidence>
<dbReference type="SUPFAM" id="SSF52058">
    <property type="entry name" value="L domain-like"/>
    <property type="match status" value="2"/>
</dbReference>
<dbReference type="Proteomes" id="UP000019116">
    <property type="component" value="Chromosome 3D"/>
</dbReference>
<dbReference type="Gramene" id="TraesCAD_scaffold_055449_01G000100.1">
    <property type="protein sequence ID" value="TraesCAD_scaffold_055449_01G000100.1"/>
    <property type="gene ID" value="TraesCAD_scaffold_055449_01G000100"/>
</dbReference>
<dbReference type="Gene3D" id="1.20.5.4130">
    <property type="match status" value="1"/>
</dbReference>
<keyword evidence="5" id="KW-0611">Plant defense</keyword>
<dbReference type="SUPFAM" id="SSF52540">
    <property type="entry name" value="P-loop containing nucleoside triphosphate hydrolases"/>
    <property type="match status" value="1"/>
</dbReference>
<evidence type="ECO:0000313" key="14">
    <source>
        <dbReference type="EnsemblPlants" id="TraesCS3D02G469200.1"/>
    </source>
</evidence>
<organism evidence="14">
    <name type="scientific">Triticum aestivum</name>
    <name type="common">Wheat</name>
    <dbReference type="NCBI Taxonomy" id="4565"/>
    <lineage>
        <taxon>Eukaryota</taxon>
        <taxon>Viridiplantae</taxon>
        <taxon>Streptophyta</taxon>
        <taxon>Embryophyta</taxon>
        <taxon>Tracheophyta</taxon>
        <taxon>Spermatophyta</taxon>
        <taxon>Magnoliopsida</taxon>
        <taxon>Liliopsida</taxon>
        <taxon>Poales</taxon>
        <taxon>Poaceae</taxon>
        <taxon>BOP clade</taxon>
        <taxon>Pooideae</taxon>
        <taxon>Triticodae</taxon>
        <taxon>Triticeae</taxon>
        <taxon>Triticinae</taxon>
        <taxon>Triticum</taxon>
    </lineage>
</organism>
<feature type="coiled-coil region" evidence="8">
    <location>
        <begin position="31"/>
        <end position="65"/>
    </location>
</feature>
<evidence type="ECO:0000256" key="7">
    <source>
        <dbReference type="ARBA" id="ARBA00023054"/>
    </source>
</evidence>
<reference evidence="14" key="1">
    <citation type="submission" date="2018-08" db="EMBL/GenBank/DDBJ databases">
        <authorList>
            <person name="Rossello M."/>
        </authorList>
    </citation>
    <scope>NUCLEOTIDE SEQUENCE [LARGE SCALE GENOMIC DNA]</scope>
    <source>
        <strain evidence="14">cv. Chinese Spring</strain>
    </source>
</reference>
<dbReference type="Gramene" id="TraesCLE_scaffold_062540_01G000100.1">
    <property type="protein sequence ID" value="TraesCLE_scaffold_062540_01G000100.1"/>
    <property type="gene ID" value="TraesCLE_scaffold_062540_01G000100"/>
</dbReference>
<keyword evidence="3" id="KW-0677">Repeat</keyword>
<dbReference type="Pfam" id="PF23559">
    <property type="entry name" value="WHD_DRP"/>
    <property type="match status" value="1"/>
</dbReference>
<feature type="domain" description="Disease resistance R13L4/SHOC-2-like LRR" evidence="12">
    <location>
        <begin position="1319"/>
        <end position="1498"/>
    </location>
</feature>
<keyword evidence="7 8" id="KW-0175">Coiled coil</keyword>
<proteinExistence type="inferred from homology"/>
<dbReference type="RefSeq" id="XP_044359457.1">
    <property type="nucleotide sequence ID" value="XM_044503522.1"/>
</dbReference>
<dbReference type="Gramene" id="TraesLDM3D03G01977180.1">
    <property type="protein sequence ID" value="TraesLDM3D03G01977180.1"/>
    <property type="gene ID" value="TraesLDM3D03G01977180"/>
</dbReference>
<dbReference type="InterPro" id="IPR058922">
    <property type="entry name" value="WHD_DRP"/>
</dbReference>
<dbReference type="Pfam" id="PF18052">
    <property type="entry name" value="Rx_N"/>
    <property type="match status" value="1"/>
</dbReference>
<feature type="domain" description="R13L1/DRL21-like LRR repeat region" evidence="13">
    <location>
        <begin position="964"/>
        <end position="1084"/>
    </location>
</feature>
<dbReference type="Gramene" id="TraesCS3D02G469200.1">
    <property type="protein sequence ID" value="TraesCS3D02G469200.1"/>
    <property type="gene ID" value="TraesCS3D02G469200"/>
</dbReference>
<evidence type="ECO:0000256" key="6">
    <source>
        <dbReference type="ARBA" id="ARBA00022840"/>
    </source>
</evidence>
<dbReference type="GeneID" id="123080586"/>
<dbReference type="GO" id="GO:0006952">
    <property type="term" value="P:defense response"/>
    <property type="evidence" value="ECO:0007669"/>
    <property type="project" value="UniProtKB-KW"/>
</dbReference>
<dbReference type="Gramene" id="TraesJUL3D03G01997040.1">
    <property type="protein sequence ID" value="TraesJUL3D03G01997040.1"/>
    <property type="gene ID" value="TraesJUL3D03G01997040"/>
</dbReference>
<dbReference type="OrthoDB" id="674488at2759"/>
<comment type="similarity">
    <text evidence="1">Belongs to the disease resistance NB-LRR family.</text>
</comment>
<dbReference type="Pfam" id="PF25019">
    <property type="entry name" value="LRR_R13L1-DRL21"/>
    <property type="match status" value="1"/>
</dbReference>
<feature type="domain" description="NB-ARC" evidence="9">
    <location>
        <begin position="175"/>
        <end position="320"/>
    </location>
</feature>